<dbReference type="SUPFAM" id="SSF49464">
    <property type="entry name" value="Carboxypeptidase regulatory domain-like"/>
    <property type="match status" value="1"/>
</dbReference>
<keyword evidence="8 15" id="KW-0675">Receptor</keyword>
<comment type="subcellular location">
    <subcellularLocation>
        <location evidence="1 10">Cell outer membrane</location>
        <topology evidence="1 10">Multi-pass membrane protein</topology>
    </subcellularLocation>
</comment>
<keyword evidence="2 10" id="KW-0813">Transport</keyword>
<dbReference type="InterPro" id="IPR037066">
    <property type="entry name" value="Plug_dom_sf"/>
</dbReference>
<dbReference type="InterPro" id="IPR012910">
    <property type="entry name" value="Plug_dom"/>
</dbReference>
<feature type="chain" id="PRO_5047469659" evidence="12">
    <location>
        <begin position="26"/>
        <end position="967"/>
    </location>
</feature>
<evidence type="ECO:0000256" key="1">
    <source>
        <dbReference type="ARBA" id="ARBA00004571"/>
    </source>
</evidence>
<dbReference type="RefSeq" id="WP_263051817.1">
    <property type="nucleotide sequence ID" value="NZ_CP106735.1"/>
</dbReference>
<dbReference type="Gene3D" id="2.60.40.1120">
    <property type="entry name" value="Carboxypeptidase-like, regulatory domain"/>
    <property type="match status" value="1"/>
</dbReference>
<sequence>MSKLFTKRFYLSLVLVALMAFSVQAQTSISGSVVDGNTKEPLLGVSILVKGKVVGTISDTGGNYKLNVSTAPPLTLVFSMVGYTSSEIEINEANVEGLEVILEESAIMGQEVVVAASRVEESILQSPVSIEKMDILAVKNSASDSYYKSIANLKGVDVTSSSVNFQVINARGFSSTGNTRFVQMTDGMDTQAPALNFPVGNLNGPSELDVEGLELIPGAASALYGPSAFNGVLLVTSKNPFEYQGLSAMYKIGVNHIGGDEEIGEPGSPQPMHMAAIRYAKAFNDKFAFKVNVAYSRAEDWHGTNYDDKNIAFQGNYARNPAYDGVHTYGDDGTTNLALLSLSPSVSAAISAGISGATGAPTAITDAYAQNLPNLTVGRKGFEEQYLVDYGAENLKINTALHYRLNDRMELSYTLNYGYGTTVYTGAQRYSLSNFSIMQHKLELKGDNFFVKGYTTQENSGDSYIADLVGYSVNSVATGNYSNWFGIYGTGVGAGILGQVAAAQGGNPTYNQAIVDAIVGNQAAMDAITDAAFAAAQATALEPGTPAFDAAKAAALGANISDGGARFNDKSNFYHAEGQFDFKNQIDFMDLQAGASFRQYNLKSNGTIFADADGGIAIKEYGAYLQASKRLISDNLKLSGSLRFDKNENFDGQLNPRLSAVYTVAQTHNFRASYQTGFRNPTTQGQHIDLNVITAQLIGGLAQYGEKYKITENAYTIESVNSMTQGVIEGDPTAPTRLVPFTEHKEVKPEQIRSIEFGYRSNINNKLFFDAAVYFNQFDDFISQIRVRKASGPFTGTATDQAVVASLLSGDNTNTFQVYTNNTQTVKAKGATLGIDYLFDGGYKFGANYNWNKLDDASLDAGFLNDFNTPEHKYNVSFGNREIIKDLGFNVTYRWQDAFHWESSFAQGPVDAVGTVDAQVSYKLKNLKSILKLGGSNLTNERYVLNYGGPRMGAIYYLSITFDQFMN</sequence>
<evidence type="ECO:0000313" key="16">
    <source>
        <dbReference type="Proteomes" id="UP001062165"/>
    </source>
</evidence>
<organism evidence="15 16">
    <name type="scientific">Reichenbachiella carrageenanivorans</name>
    <dbReference type="NCBI Taxonomy" id="2979869"/>
    <lineage>
        <taxon>Bacteria</taxon>
        <taxon>Pseudomonadati</taxon>
        <taxon>Bacteroidota</taxon>
        <taxon>Cytophagia</taxon>
        <taxon>Cytophagales</taxon>
        <taxon>Reichenbachiellaceae</taxon>
        <taxon>Reichenbachiella</taxon>
    </lineage>
</organism>
<evidence type="ECO:0000256" key="2">
    <source>
        <dbReference type="ARBA" id="ARBA00022448"/>
    </source>
</evidence>
<evidence type="ECO:0000256" key="11">
    <source>
        <dbReference type="RuleBase" id="RU003357"/>
    </source>
</evidence>
<keyword evidence="16" id="KW-1185">Reference proteome</keyword>
<accession>A0ABY6D1P4</accession>
<feature type="domain" description="TonB-dependent receptor plug" evidence="14">
    <location>
        <begin position="125"/>
        <end position="232"/>
    </location>
</feature>
<name>A0ABY6D1P4_9BACT</name>
<evidence type="ECO:0000256" key="8">
    <source>
        <dbReference type="ARBA" id="ARBA00023170"/>
    </source>
</evidence>
<dbReference type="Pfam" id="PF07715">
    <property type="entry name" value="Plug"/>
    <property type="match status" value="1"/>
</dbReference>
<evidence type="ECO:0000256" key="6">
    <source>
        <dbReference type="ARBA" id="ARBA00023077"/>
    </source>
</evidence>
<dbReference type="Gene3D" id="2.40.170.20">
    <property type="entry name" value="TonB-dependent receptor, beta-barrel domain"/>
    <property type="match status" value="1"/>
</dbReference>
<evidence type="ECO:0000256" key="12">
    <source>
        <dbReference type="SAM" id="SignalP"/>
    </source>
</evidence>
<keyword evidence="9 10" id="KW-0998">Cell outer membrane</keyword>
<feature type="domain" description="TonB-dependent receptor-like beta-barrel" evidence="13">
    <location>
        <begin position="562"/>
        <end position="938"/>
    </location>
</feature>
<evidence type="ECO:0000256" key="9">
    <source>
        <dbReference type="ARBA" id="ARBA00023237"/>
    </source>
</evidence>
<evidence type="ECO:0000256" key="3">
    <source>
        <dbReference type="ARBA" id="ARBA00022452"/>
    </source>
</evidence>
<keyword evidence="5 12" id="KW-0732">Signal</keyword>
<dbReference type="InterPro" id="IPR000531">
    <property type="entry name" value="Beta-barrel_TonB"/>
</dbReference>
<protein>
    <submittedName>
        <fullName evidence="15">TonB-dependent receptor</fullName>
    </submittedName>
</protein>
<keyword evidence="4 10" id="KW-0812">Transmembrane</keyword>
<evidence type="ECO:0000259" key="13">
    <source>
        <dbReference type="Pfam" id="PF00593"/>
    </source>
</evidence>
<dbReference type="PANTHER" id="PTHR30069:SF29">
    <property type="entry name" value="HEMOGLOBIN AND HEMOGLOBIN-HAPTOGLOBIN-BINDING PROTEIN 1-RELATED"/>
    <property type="match status" value="1"/>
</dbReference>
<dbReference type="Pfam" id="PF13715">
    <property type="entry name" value="CarbopepD_reg_2"/>
    <property type="match status" value="1"/>
</dbReference>
<dbReference type="SUPFAM" id="SSF56935">
    <property type="entry name" value="Porins"/>
    <property type="match status" value="1"/>
</dbReference>
<evidence type="ECO:0000313" key="15">
    <source>
        <dbReference type="EMBL" id="UXX80087.1"/>
    </source>
</evidence>
<gene>
    <name evidence="15" type="ORF">N7E81_03075</name>
</gene>
<dbReference type="InterPro" id="IPR036942">
    <property type="entry name" value="Beta-barrel_TonB_sf"/>
</dbReference>
<dbReference type="EMBL" id="CP106735">
    <property type="protein sequence ID" value="UXX80087.1"/>
    <property type="molecule type" value="Genomic_DNA"/>
</dbReference>
<dbReference type="Pfam" id="PF00593">
    <property type="entry name" value="TonB_dep_Rec_b-barrel"/>
    <property type="match status" value="1"/>
</dbReference>
<dbReference type="PANTHER" id="PTHR30069">
    <property type="entry name" value="TONB-DEPENDENT OUTER MEMBRANE RECEPTOR"/>
    <property type="match status" value="1"/>
</dbReference>
<dbReference type="Proteomes" id="UP001062165">
    <property type="component" value="Chromosome"/>
</dbReference>
<feature type="signal peptide" evidence="12">
    <location>
        <begin position="1"/>
        <end position="25"/>
    </location>
</feature>
<keyword evidence="3 10" id="KW-1134">Transmembrane beta strand</keyword>
<evidence type="ECO:0000256" key="7">
    <source>
        <dbReference type="ARBA" id="ARBA00023136"/>
    </source>
</evidence>
<comment type="similarity">
    <text evidence="10 11">Belongs to the TonB-dependent receptor family.</text>
</comment>
<reference evidence="15" key="1">
    <citation type="submission" date="2022-10" db="EMBL/GenBank/DDBJ databases">
        <title>Comparative genomics and taxonomic characterization of three novel marine species of genus Reichenbachiella exhibiting antioxidant and polysaccharide degradation activities.</title>
        <authorList>
            <person name="Muhammad N."/>
            <person name="Lee Y.-J."/>
            <person name="Ko J."/>
            <person name="Kim S.-G."/>
        </authorList>
    </citation>
    <scope>NUCLEOTIDE SEQUENCE</scope>
    <source>
        <strain evidence="15">Wsw4-B4</strain>
    </source>
</reference>
<proteinExistence type="inferred from homology"/>
<dbReference type="InterPro" id="IPR008969">
    <property type="entry name" value="CarboxyPept-like_regulatory"/>
</dbReference>
<evidence type="ECO:0000259" key="14">
    <source>
        <dbReference type="Pfam" id="PF07715"/>
    </source>
</evidence>
<keyword evidence="7 10" id="KW-0472">Membrane</keyword>
<evidence type="ECO:0000256" key="10">
    <source>
        <dbReference type="PROSITE-ProRule" id="PRU01360"/>
    </source>
</evidence>
<evidence type="ECO:0000256" key="5">
    <source>
        <dbReference type="ARBA" id="ARBA00022729"/>
    </source>
</evidence>
<keyword evidence="6 11" id="KW-0798">TonB box</keyword>
<dbReference type="Gene3D" id="2.170.130.10">
    <property type="entry name" value="TonB-dependent receptor, plug domain"/>
    <property type="match status" value="1"/>
</dbReference>
<dbReference type="PROSITE" id="PS52016">
    <property type="entry name" value="TONB_DEPENDENT_REC_3"/>
    <property type="match status" value="1"/>
</dbReference>
<evidence type="ECO:0000256" key="4">
    <source>
        <dbReference type="ARBA" id="ARBA00022692"/>
    </source>
</evidence>
<dbReference type="InterPro" id="IPR039426">
    <property type="entry name" value="TonB-dep_rcpt-like"/>
</dbReference>